<dbReference type="PANTHER" id="PTHR43008:SF4">
    <property type="entry name" value="CHAIN DEHYDROGENASE, PUTATIVE (AFU_ORTHOLOGUE AFUA_4G08710)-RELATED"/>
    <property type="match status" value="1"/>
</dbReference>
<dbReference type="EMBL" id="CAJPDS010000063">
    <property type="protein sequence ID" value="CAF9932470.1"/>
    <property type="molecule type" value="Genomic_DNA"/>
</dbReference>
<keyword evidence="9" id="KW-1185">Reference proteome</keyword>
<keyword evidence="3" id="KW-0560">Oxidoreductase</keyword>
<feature type="region of interest" description="Disordered" evidence="7">
    <location>
        <begin position="1"/>
        <end position="23"/>
    </location>
</feature>
<evidence type="ECO:0000256" key="6">
    <source>
        <dbReference type="ARBA" id="ARBA00070881"/>
    </source>
</evidence>
<evidence type="ECO:0000256" key="4">
    <source>
        <dbReference type="ARBA" id="ARBA00060719"/>
    </source>
</evidence>
<dbReference type="GO" id="GO:0047038">
    <property type="term" value="F:D-arabinitol 2-dehydrogenase activity"/>
    <property type="evidence" value="ECO:0007669"/>
    <property type="project" value="UniProtKB-EC"/>
</dbReference>
<dbReference type="EC" id="1.1.1.250" evidence="5"/>
<dbReference type="PROSITE" id="PS00061">
    <property type="entry name" value="ADH_SHORT"/>
    <property type="match status" value="1"/>
</dbReference>
<comment type="pathway">
    <text evidence="4">Carbohydrate metabolism; D-arabinitol metabolism.</text>
</comment>
<gene>
    <name evidence="8" type="ORF">HETSPECPRED_008369</name>
</gene>
<reference evidence="8" key="1">
    <citation type="submission" date="2021-03" db="EMBL/GenBank/DDBJ databases">
        <authorList>
            <person name="Tagirdzhanova G."/>
        </authorList>
    </citation>
    <scope>NUCLEOTIDE SEQUENCE</scope>
</reference>
<comment type="similarity">
    <text evidence="1">Belongs to the short-chain dehydrogenases/reductases (SDR) family.</text>
</comment>
<dbReference type="Gene3D" id="3.40.50.720">
    <property type="entry name" value="NAD(P)-binding Rossmann-like Domain"/>
    <property type="match status" value="1"/>
</dbReference>
<evidence type="ECO:0000256" key="2">
    <source>
        <dbReference type="ARBA" id="ARBA00022857"/>
    </source>
</evidence>
<dbReference type="GO" id="GO:0050664">
    <property type="term" value="F:oxidoreductase activity, acting on NAD(P)H, oxygen as acceptor"/>
    <property type="evidence" value="ECO:0007669"/>
    <property type="project" value="TreeGrafter"/>
</dbReference>
<comment type="caution">
    <text evidence="8">The sequence shown here is derived from an EMBL/GenBank/DDBJ whole genome shotgun (WGS) entry which is preliminary data.</text>
</comment>
<proteinExistence type="inferred from homology"/>
<keyword evidence="2" id="KW-0521">NADP</keyword>
<evidence type="ECO:0000256" key="3">
    <source>
        <dbReference type="ARBA" id="ARBA00023002"/>
    </source>
</evidence>
<evidence type="ECO:0000256" key="5">
    <source>
        <dbReference type="ARBA" id="ARBA00066831"/>
    </source>
</evidence>
<sequence>MSTDTGPPQGQLKYMTPFPIAPDPPTPKPIPDIIHPDRSLAERAAARFSLAGKHAIVTGGAQGLGLVSARALLDHGVSHLAIFDVDEKQGEAALEHYRDASMNEESKPVVVFKKVDVTDEAMVNEAVQDVSHNFGTIDILLCFAGITDSKLAVDYPIEQWRRIFDVNVHGSFLVARAVARDIIARSSSGSIVFTASMSGYIVNTPQPHSAYAVSKAGVHHLTRSMAAEWVGHNIRVNSISPGIMNTRLSGGPAQAGLRRLWMERSPMGMGDPEDLTGAVILLCSDAGKFMTGVDIRIEGGYTIF</sequence>
<dbReference type="Pfam" id="PF13561">
    <property type="entry name" value="adh_short_C2"/>
    <property type="match status" value="1"/>
</dbReference>
<dbReference type="AlphaFoldDB" id="A0A8H3IT60"/>
<name>A0A8H3IT60_9LECA</name>
<protein>
    <recommendedName>
        <fullName evidence="6">D-arabinitol 2-dehydrogenase [ribulose-forming]</fullName>
        <ecNumber evidence="5">1.1.1.250</ecNumber>
    </recommendedName>
</protein>
<accession>A0A8H3IT60</accession>
<evidence type="ECO:0000256" key="1">
    <source>
        <dbReference type="ARBA" id="ARBA00006484"/>
    </source>
</evidence>
<dbReference type="Proteomes" id="UP000664521">
    <property type="component" value="Unassembled WGS sequence"/>
</dbReference>
<dbReference type="GO" id="GO:0005975">
    <property type="term" value="P:carbohydrate metabolic process"/>
    <property type="evidence" value="ECO:0007669"/>
    <property type="project" value="UniProtKB-ARBA"/>
</dbReference>
<dbReference type="PRINTS" id="PR00080">
    <property type="entry name" value="SDRFAMILY"/>
</dbReference>
<evidence type="ECO:0000256" key="7">
    <source>
        <dbReference type="SAM" id="MobiDB-lite"/>
    </source>
</evidence>
<organism evidence="8 9">
    <name type="scientific">Heterodermia speciosa</name>
    <dbReference type="NCBI Taxonomy" id="116794"/>
    <lineage>
        <taxon>Eukaryota</taxon>
        <taxon>Fungi</taxon>
        <taxon>Dikarya</taxon>
        <taxon>Ascomycota</taxon>
        <taxon>Pezizomycotina</taxon>
        <taxon>Lecanoromycetes</taxon>
        <taxon>OSLEUM clade</taxon>
        <taxon>Lecanoromycetidae</taxon>
        <taxon>Caliciales</taxon>
        <taxon>Physciaceae</taxon>
        <taxon>Heterodermia</taxon>
    </lineage>
</organism>
<dbReference type="PRINTS" id="PR00081">
    <property type="entry name" value="GDHRDH"/>
</dbReference>
<evidence type="ECO:0000313" key="8">
    <source>
        <dbReference type="EMBL" id="CAF9932470.1"/>
    </source>
</evidence>
<dbReference type="InterPro" id="IPR036291">
    <property type="entry name" value="NAD(P)-bd_dom_sf"/>
</dbReference>
<dbReference type="InterPro" id="IPR002347">
    <property type="entry name" value="SDR_fam"/>
</dbReference>
<evidence type="ECO:0000313" key="9">
    <source>
        <dbReference type="Proteomes" id="UP000664521"/>
    </source>
</evidence>
<dbReference type="FunFam" id="3.40.50.720:FF:000240">
    <property type="entry name" value="SDR family oxidoreductase"/>
    <property type="match status" value="1"/>
</dbReference>
<dbReference type="SUPFAM" id="SSF51735">
    <property type="entry name" value="NAD(P)-binding Rossmann-fold domains"/>
    <property type="match status" value="1"/>
</dbReference>
<dbReference type="InterPro" id="IPR020904">
    <property type="entry name" value="Sc_DH/Rdtase_CS"/>
</dbReference>
<dbReference type="PANTHER" id="PTHR43008">
    <property type="entry name" value="BENZIL REDUCTASE"/>
    <property type="match status" value="1"/>
</dbReference>
<dbReference type="OrthoDB" id="1888931at2759"/>